<protein>
    <submittedName>
        <fullName evidence="3">Uncharacterized protein</fullName>
    </submittedName>
</protein>
<organism evidence="3 4">
    <name type="scientific">Streptosporangium oxazolinicum</name>
    <dbReference type="NCBI Taxonomy" id="909287"/>
    <lineage>
        <taxon>Bacteria</taxon>
        <taxon>Bacillati</taxon>
        <taxon>Actinomycetota</taxon>
        <taxon>Actinomycetes</taxon>
        <taxon>Streptosporangiales</taxon>
        <taxon>Streptosporangiaceae</taxon>
        <taxon>Streptosporangium</taxon>
    </lineage>
</organism>
<sequence>MIAFDPVTKGDVSPGLLGFLVVAAMGFALYVLVKSMRKQISRIEVPSEAELRERNGTAGTTGTTNTTGTTTTPTAP</sequence>
<keyword evidence="4" id="KW-1185">Reference proteome</keyword>
<dbReference type="RefSeq" id="WP_344921387.1">
    <property type="nucleotide sequence ID" value="NZ_BAABAQ010000012.1"/>
</dbReference>
<evidence type="ECO:0000256" key="1">
    <source>
        <dbReference type="SAM" id="MobiDB-lite"/>
    </source>
</evidence>
<keyword evidence="2" id="KW-0472">Membrane</keyword>
<evidence type="ECO:0000313" key="3">
    <source>
        <dbReference type="EMBL" id="GAA4202638.1"/>
    </source>
</evidence>
<keyword evidence="2" id="KW-1133">Transmembrane helix</keyword>
<accession>A0ABP8BCM0</accession>
<keyword evidence="2" id="KW-0812">Transmembrane</keyword>
<feature type="region of interest" description="Disordered" evidence="1">
    <location>
        <begin position="46"/>
        <end position="76"/>
    </location>
</feature>
<name>A0ABP8BCM0_9ACTN</name>
<reference evidence="4" key="1">
    <citation type="journal article" date="2019" name="Int. J. Syst. Evol. Microbiol.">
        <title>The Global Catalogue of Microorganisms (GCM) 10K type strain sequencing project: providing services to taxonomists for standard genome sequencing and annotation.</title>
        <authorList>
            <consortium name="The Broad Institute Genomics Platform"/>
            <consortium name="The Broad Institute Genome Sequencing Center for Infectious Disease"/>
            <person name="Wu L."/>
            <person name="Ma J."/>
        </authorList>
    </citation>
    <scope>NUCLEOTIDE SEQUENCE [LARGE SCALE GENOMIC DNA]</scope>
    <source>
        <strain evidence="4">JCM 17388</strain>
    </source>
</reference>
<comment type="caution">
    <text evidence="3">The sequence shown here is derived from an EMBL/GenBank/DDBJ whole genome shotgun (WGS) entry which is preliminary data.</text>
</comment>
<feature type="compositionally biased region" description="Low complexity" evidence="1">
    <location>
        <begin position="56"/>
        <end position="76"/>
    </location>
</feature>
<evidence type="ECO:0000256" key="2">
    <source>
        <dbReference type="SAM" id="Phobius"/>
    </source>
</evidence>
<proteinExistence type="predicted"/>
<gene>
    <name evidence="3" type="ORF">GCM10022252_59140</name>
</gene>
<feature type="transmembrane region" description="Helical" evidence="2">
    <location>
        <begin position="12"/>
        <end position="33"/>
    </location>
</feature>
<dbReference type="Proteomes" id="UP001501251">
    <property type="component" value="Unassembled WGS sequence"/>
</dbReference>
<dbReference type="EMBL" id="BAABAQ010000012">
    <property type="protein sequence ID" value="GAA4202638.1"/>
    <property type="molecule type" value="Genomic_DNA"/>
</dbReference>
<evidence type="ECO:0000313" key="4">
    <source>
        <dbReference type="Proteomes" id="UP001501251"/>
    </source>
</evidence>